<comment type="caution">
    <text evidence="1">The sequence shown here is derived from an EMBL/GenBank/DDBJ whole genome shotgun (WGS) entry which is preliminary data.</text>
</comment>
<dbReference type="EMBL" id="LAZR01011443">
    <property type="protein sequence ID" value="KKM61652.1"/>
    <property type="molecule type" value="Genomic_DNA"/>
</dbReference>
<sequence>MVRGIIIKICKTYEIEGIFKIIQNDFNGFIEWMVYLYPSYESDFYDDKLYGWKSEEIKSKRWTWYRVVNLESINDRKTIFRNNPCKMLSCEGCESDMGKKMPCFTPDHGIFPKKLDGLDIFIKNKEKFLFRKKKYYLRLGNEKNQTFLGISSEDSYKNYIRLQIGFKESNIINENFLRNKFHKIIWKLTGFICRFRGKIKDRYFIYDNSICAWSQKIIIDGPRHWFGYELAIKNYLKEKGYKYKYQHGIVKDSFRNKIYPDFIIDPNEKYKGHSFIIEVKFSNFDFEVLLNKESPDIVEKIEFNNDKWRAVEIEGLKSDMEFIYNIIDDNKILRSKYGEFKKILNQVFKYSKLIPFDCGILLSLNSTFNVLYKNKLIKFVETPLYDTSTLKLVGT</sequence>
<reference evidence="1" key="1">
    <citation type="journal article" date="2015" name="Nature">
        <title>Complex archaea that bridge the gap between prokaryotes and eukaryotes.</title>
        <authorList>
            <person name="Spang A."/>
            <person name="Saw J.H."/>
            <person name="Jorgensen S.L."/>
            <person name="Zaremba-Niedzwiedzka K."/>
            <person name="Martijn J."/>
            <person name="Lind A.E."/>
            <person name="van Eijk R."/>
            <person name="Schleper C."/>
            <person name="Guy L."/>
            <person name="Ettema T.J."/>
        </authorList>
    </citation>
    <scope>NUCLEOTIDE SEQUENCE</scope>
</reference>
<accession>A0A0F9LX62</accession>
<proteinExistence type="predicted"/>
<protein>
    <submittedName>
        <fullName evidence="1">Uncharacterized protein</fullName>
    </submittedName>
</protein>
<gene>
    <name evidence="1" type="ORF">LCGC14_1529600</name>
</gene>
<dbReference type="AlphaFoldDB" id="A0A0F9LX62"/>
<name>A0A0F9LX62_9ZZZZ</name>
<organism evidence="1">
    <name type="scientific">marine sediment metagenome</name>
    <dbReference type="NCBI Taxonomy" id="412755"/>
    <lineage>
        <taxon>unclassified sequences</taxon>
        <taxon>metagenomes</taxon>
        <taxon>ecological metagenomes</taxon>
    </lineage>
</organism>
<evidence type="ECO:0000313" key="1">
    <source>
        <dbReference type="EMBL" id="KKM61652.1"/>
    </source>
</evidence>